<evidence type="ECO:0000313" key="2">
    <source>
        <dbReference type="Proteomes" id="UP000195120"/>
    </source>
</evidence>
<sequence>MLMWLTTSTFFVMLVDKSRYVINIHTFCMDYMKLFAALKKICKNIQCSDCIDHSVLINYNMDVT</sequence>
<gene>
    <name evidence="1" type="ORF">BK741_02015</name>
</gene>
<evidence type="ECO:0000313" key="1">
    <source>
        <dbReference type="EMBL" id="OUB54309.1"/>
    </source>
</evidence>
<comment type="caution">
    <text evidence="1">The sequence shown here is derived from an EMBL/GenBank/DDBJ whole genome shotgun (WGS) entry which is preliminary data.</text>
</comment>
<reference evidence="1 2" key="1">
    <citation type="submission" date="2016-10" db="EMBL/GenBank/DDBJ databases">
        <title>Comparative genomics of Bacillus thuringiensis reveals a path to pathogens against multiple invertebrate hosts.</title>
        <authorList>
            <person name="Zheng J."/>
            <person name="Gao Q."/>
            <person name="Liu H."/>
            <person name="Peng D."/>
            <person name="Ruan L."/>
            <person name="Sun M."/>
        </authorList>
    </citation>
    <scope>NUCLEOTIDE SEQUENCE [LARGE SCALE GENOMIC DNA]</scope>
    <source>
        <strain evidence="1">BGSC 4BW1</strain>
    </source>
</reference>
<proteinExistence type="predicted"/>
<dbReference type="EMBL" id="MOOP01000016">
    <property type="protein sequence ID" value="OUB54309.1"/>
    <property type="molecule type" value="Genomic_DNA"/>
</dbReference>
<name>A0A9X6LSK4_BACTU</name>
<protein>
    <submittedName>
        <fullName evidence="1">Uncharacterized protein</fullName>
    </submittedName>
</protein>
<dbReference type="Proteomes" id="UP000195120">
    <property type="component" value="Unassembled WGS sequence"/>
</dbReference>
<organism evidence="1 2">
    <name type="scientific">Bacillus thuringiensis serovar iberica</name>
    <dbReference type="NCBI Taxonomy" id="180866"/>
    <lineage>
        <taxon>Bacteria</taxon>
        <taxon>Bacillati</taxon>
        <taxon>Bacillota</taxon>
        <taxon>Bacilli</taxon>
        <taxon>Bacillales</taxon>
        <taxon>Bacillaceae</taxon>
        <taxon>Bacillus</taxon>
        <taxon>Bacillus cereus group</taxon>
    </lineage>
</organism>
<accession>A0A9X6LSK4</accession>
<dbReference type="AlphaFoldDB" id="A0A9X6LSK4"/>
<dbReference type="RefSeq" id="WP_086400884.1">
    <property type="nucleotide sequence ID" value="NZ_MOOP01000016.1"/>
</dbReference>